<dbReference type="Pfam" id="PF09791">
    <property type="entry name" value="Oxidored-like"/>
    <property type="match status" value="1"/>
</dbReference>
<dbReference type="STRING" id="45354.A0A1L0BKH3"/>
<gene>
    <name evidence="2" type="ORF">SAMEA4029010_CIC11G00000001890</name>
</gene>
<dbReference type="InterPro" id="IPR019180">
    <property type="entry name" value="Oxidoreductase-like_N"/>
</dbReference>
<evidence type="ECO:0000313" key="3">
    <source>
        <dbReference type="Proteomes" id="UP000182334"/>
    </source>
</evidence>
<dbReference type="AlphaFoldDB" id="A0A1L0BKH3"/>
<sequence length="229" mass="26497">MIRNTIRLTATRSFSAVSRRWSSKYKFYDLLLETATHPQEPIEALLMTSKELKELKKTTKTTFEGNYKLDDMTAEEKIARVFGGRIAGETRQSSSRMNVGEPRMIAGVEVPDKPGEPDNCCMSGCINCVWEMYNDDVKDWNRKRKEAAEKLVQRGGVWPADFHPPVQYLEKQNLPASLANLATEARKVEERESWGNVPVLIKVFAEMEKRMREKRKQQQRQQKQQRVEA</sequence>
<dbReference type="Proteomes" id="UP000182334">
    <property type="component" value="Chromosome III"/>
</dbReference>
<organism evidence="2 3">
    <name type="scientific">Sungouiella intermedia</name>
    <dbReference type="NCBI Taxonomy" id="45354"/>
    <lineage>
        <taxon>Eukaryota</taxon>
        <taxon>Fungi</taxon>
        <taxon>Dikarya</taxon>
        <taxon>Ascomycota</taxon>
        <taxon>Saccharomycotina</taxon>
        <taxon>Pichiomycetes</taxon>
        <taxon>Metschnikowiaceae</taxon>
        <taxon>Sungouiella</taxon>
    </lineage>
</organism>
<evidence type="ECO:0000313" key="2">
    <source>
        <dbReference type="EMBL" id="SGZ51951.1"/>
    </source>
</evidence>
<evidence type="ECO:0000259" key="1">
    <source>
        <dbReference type="Pfam" id="PF09791"/>
    </source>
</evidence>
<dbReference type="EMBL" id="LT635758">
    <property type="protein sequence ID" value="SGZ51951.1"/>
    <property type="molecule type" value="Genomic_DNA"/>
</dbReference>
<dbReference type="GO" id="GO:0005739">
    <property type="term" value="C:mitochondrion"/>
    <property type="evidence" value="ECO:0007669"/>
    <property type="project" value="TreeGrafter"/>
</dbReference>
<proteinExistence type="predicted"/>
<dbReference type="PANTHER" id="PTHR21193:SF3">
    <property type="entry name" value="OXIDOREDUCTASE-LIKE DOMAIN-CONTAINING PROTEIN 1"/>
    <property type="match status" value="1"/>
</dbReference>
<reference evidence="2 3" key="1">
    <citation type="submission" date="2016-10" db="EMBL/GenBank/DDBJ databases">
        <authorList>
            <person name="de Groot N.N."/>
        </authorList>
    </citation>
    <scope>NUCLEOTIDE SEQUENCE [LARGE SCALE GENOMIC DNA]</scope>
    <source>
        <strain evidence="2 3">CBS 141442</strain>
    </source>
</reference>
<feature type="domain" description="Oxidoreductase-like" evidence="1">
    <location>
        <begin position="104"/>
        <end position="148"/>
    </location>
</feature>
<dbReference type="InterPro" id="IPR039251">
    <property type="entry name" value="OXLD1"/>
</dbReference>
<keyword evidence="3" id="KW-1185">Reference proteome</keyword>
<accession>A0A1L0BKH3</accession>
<dbReference type="OrthoDB" id="10064411at2759"/>
<dbReference type="PANTHER" id="PTHR21193">
    <property type="entry name" value="OXIDOREDUCTASE-LIKE DOMAIN-CONTAINING PROTEIN 1"/>
    <property type="match status" value="1"/>
</dbReference>
<protein>
    <submittedName>
        <fullName evidence="2">CIC11C00000001890</fullName>
    </submittedName>
</protein>
<name>A0A1L0BKH3_9ASCO</name>